<evidence type="ECO:0000313" key="5">
    <source>
        <dbReference type="EMBL" id="PYD78218.1"/>
    </source>
</evidence>
<dbReference type="Pfam" id="PF00083">
    <property type="entry name" value="Sugar_tr"/>
    <property type="match status" value="1"/>
</dbReference>
<dbReference type="InterPro" id="IPR036259">
    <property type="entry name" value="MFS_trans_sf"/>
</dbReference>
<comment type="subcellular location">
    <subcellularLocation>
        <location evidence="1">Membrane</location>
    </subcellularLocation>
</comment>
<dbReference type="GO" id="GO:0016020">
    <property type="term" value="C:membrane"/>
    <property type="evidence" value="ECO:0007669"/>
    <property type="project" value="UniProtKB-SubCell"/>
</dbReference>
<dbReference type="Proteomes" id="UP000247814">
    <property type="component" value="Unassembled WGS sequence"/>
</dbReference>
<dbReference type="Gene3D" id="1.20.1250.20">
    <property type="entry name" value="MFS general substrate transporter like domains"/>
    <property type="match status" value="1"/>
</dbReference>
<dbReference type="AlphaFoldDB" id="A0A318QLC9"/>
<name>A0A318QLC9_9PROT</name>
<proteinExistence type="predicted"/>
<keyword evidence="2" id="KW-0812">Transmembrane</keyword>
<keyword evidence="6" id="KW-1185">Reference proteome</keyword>
<evidence type="ECO:0000313" key="6">
    <source>
        <dbReference type="Proteomes" id="UP000247814"/>
    </source>
</evidence>
<organism evidence="5 6">
    <name type="scientific">Komagataeibacter sucrofermentans</name>
    <dbReference type="NCBI Taxonomy" id="1053551"/>
    <lineage>
        <taxon>Bacteria</taxon>
        <taxon>Pseudomonadati</taxon>
        <taxon>Pseudomonadota</taxon>
        <taxon>Alphaproteobacteria</taxon>
        <taxon>Acetobacterales</taxon>
        <taxon>Acetobacteraceae</taxon>
        <taxon>Komagataeibacter</taxon>
    </lineage>
</organism>
<keyword evidence="3" id="KW-1133">Transmembrane helix</keyword>
<evidence type="ECO:0000256" key="1">
    <source>
        <dbReference type="ARBA" id="ARBA00004370"/>
    </source>
</evidence>
<dbReference type="EMBL" id="NKUA01000016">
    <property type="protein sequence ID" value="PYD78218.1"/>
    <property type="molecule type" value="Genomic_DNA"/>
</dbReference>
<dbReference type="GO" id="GO:0022857">
    <property type="term" value="F:transmembrane transporter activity"/>
    <property type="evidence" value="ECO:0007669"/>
    <property type="project" value="InterPro"/>
</dbReference>
<accession>A0A318QLC9</accession>
<protein>
    <submittedName>
        <fullName evidence="5">Uncharacterized protein</fullName>
    </submittedName>
</protein>
<evidence type="ECO:0000256" key="3">
    <source>
        <dbReference type="ARBA" id="ARBA00022989"/>
    </source>
</evidence>
<keyword evidence="4" id="KW-0472">Membrane</keyword>
<dbReference type="InterPro" id="IPR005828">
    <property type="entry name" value="MFS_sugar_transport-like"/>
</dbReference>
<reference evidence="5 6" key="1">
    <citation type="submission" date="2017-07" db="EMBL/GenBank/DDBJ databases">
        <title>A draft genome sequence of Komagataeibacter sucrofermentans LMG 18788.</title>
        <authorList>
            <person name="Skraban J."/>
            <person name="Cleenwerck I."/>
            <person name="Vandamme P."/>
            <person name="Trcek J."/>
        </authorList>
    </citation>
    <scope>NUCLEOTIDE SEQUENCE [LARGE SCALE GENOMIC DNA]</scope>
    <source>
        <strain evidence="5 6">LMG 18788</strain>
    </source>
</reference>
<comment type="caution">
    <text evidence="5">The sequence shown here is derived from an EMBL/GenBank/DDBJ whole genome shotgun (WGS) entry which is preliminary data.</text>
</comment>
<evidence type="ECO:0000256" key="2">
    <source>
        <dbReference type="ARBA" id="ARBA00022692"/>
    </source>
</evidence>
<sequence>MGIMQQIMQQLIGINVLMYYAPKVFQAADFGASAAGWKNVHTSIFLKQNSEAGRQKNGFRNEPEAIFYLR</sequence>
<evidence type="ECO:0000256" key="4">
    <source>
        <dbReference type="ARBA" id="ARBA00023136"/>
    </source>
</evidence>
<gene>
    <name evidence="5" type="ORF">CFR77_11760</name>
</gene>